<dbReference type="AlphaFoldDB" id="A0A9D4J906"/>
<protein>
    <recommendedName>
        <fullName evidence="2">GP-PDE domain-containing protein</fullName>
    </recommendedName>
</protein>
<dbReference type="EMBL" id="JAIWYP010000007">
    <property type="protein sequence ID" value="KAH3799477.1"/>
    <property type="molecule type" value="Genomic_DNA"/>
</dbReference>
<evidence type="ECO:0000256" key="1">
    <source>
        <dbReference type="ARBA" id="ARBA00022801"/>
    </source>
</evidence>
<dbReference type="GO" id="GO:0046475">
    <property type="term" value="P:glycerophospholipid catabolic process"/>
    <property type="evidence" value="ECO:0007669"/>
    <property type="project" value="TreeGrafter"/>
</dbReference>
<dbReference type="PANTHER" id="PTHR22958:SF1">
    <property type="entry name" value="GLYCEROPHOSPHOCHOLINE PHOSPHODIESTERASE GPCPD1"/>
    <property type="match status" value="1"/>
</dbReference>
<feature type="domain" description="GP-PDE" evidence="2">
    <location>
        <begin position="1"/>
        <end position="56"/>
    </location>
</feature>
<proteinExistence type="predicted"/>
<comment type="caution">
    <text evidence="3">The sequence shown here is derived from an EMBL/GenBank/DDBJ whole genome shotgun (WGS) entry which is preliminary data.</text>
</comment>
<dbReference type="GO" id="GO:0047389">
    <property type="term" value="F:glycerophosphocholine phosphodiesterase activity"/>
    <property type="evidence" value="ECO:0007669"/>
    <property type="project" value="TreeGrafter"/>
</dbReference>
<name>A0A9D4J906_DREPO</name>
<dbReference type="InterPro" id="IPR030395">
    <property type="entry name" value="GP_PDE_dom"/>
</dbReference>
<dbReference type="PANTHER" id="PTHR22958">
    <property type="entry name" value="GLYCEROPHOSPHORYL DIESTER PHOSPHODIESTERASE"/>
    <property type="match status" value="1"/>
</dbReference>
<gene>
    <name evidence="3" type="ORF">DPMN_153085</name>
</gene>
<dbReference type="InterPro" id="IPR051578">
    <property type="entry name" value="GDPD"/>
</dbReference>
<reference evidence="3" key="2">
    <citation type="submission" date="2020-11" db="EMBL/GenBank/DDBJ databases">
        <authorList>
            <person name="McCartney M.A."/>
            <person name="Auch B."/>
            <person name="Kono T."/>
            <person name="Mallez S."/>
            <person name="Becker A."/>
            <person name="Gohl D.M."/>
            <person name="Silverstein K.A.T."/>
            <person name="Koren S."/>
            <person name="Bechman K.B."/>
            <person name="Herman A."/>
            <person name="Abrahante J.E."/>
            <person name="Garbe J."/>
        </authorList>
    </citation>
    <scope>NUCLEOTIDE SEQUENCE</scope>
    <source>
        <strain evidence="3">Duluth1</strain>
        <tissue evidence="3">Whole animal</tissue>
    </source>
</reference>
<evidence type="ECO:0000313" key="4">
    <source>
        <dbReference type="Proteomes" id="UP000828390"/>
    </source>
</evidence>
<keyword evidence="1" id="KW-0378">Hydrolase</keyword>
<sequence length="56" mass="6436">MYDVVYYFANLQDGTGNLSGYFDMNRFVDIILASVFKNHAGRRIIFSSFEPDVCSM</sequence>
<organism evidence="3 4">
    <name type="scientific">Dreissena polymorpha</name>
    <name type="common">Zebra mussel</name>
    <name type="synonym">Mytilus polymorpha</name>
    <dbReference type="NCBI Taxonomy" id="45954"/>
    <lineage>
        <taxon>Eukaryota</taxon>
        <taxon>Metazoa</taxon>
        <taxon>Spiralia</taxon>
        <taxon>Lophotrochozoa</taxon>
        <taxon>Mollusca</taxon>
        <taxon>Bivalvia</taxon>
        <taxon>Autobranchia</taxon>
        <taxon>Heteroconchia</taxon>
        <taxon>Euheterodonta</taxon>
        <taxon>Imparidentia</taxon>
        <taxon>Neoheterodontei</taxon>
        <taxon>Myida</taxon>
        <taxon>Dreissenoidea</taxon>
        <taxon>Dreissenidae</taxon>
        <taxon>Dreissena</taxon>
    </lineage>
</organism>
<evidence type="ECO:0000259" key="2">
    <source>
        <dbReference type="PROSITE" id="PS51704"/>
    </source>
</evidence>
<dbReference type="Gene3D" id="3.20.20.190">
    <property type="entry name" value="Phosphatidylinositol (PI) phosphodiesterase"/>
    <property type="match status" value="1"/>
</dbReference>
<reference evidence="3" key="1">
    <citation type="journal article" date="2019" name="bioRxiv">
        <title>The Genome of the Zebra Mussel, Dreissena polymorpha: A Resource for Invasive Species Research.</title>
        <authorList>
            <person name="McCartney M.A."/>
            <person name="Auch B."/>
            <person name="Kono T."/>
            <person name="Mallez S."/>
            <person name="Zhang Y."/>
            <person name="Obille A."/>
            <person name="Becker A."/>
            <person name="Abrahante J.E."/>
            <person name="Garbe J."/>
            <person name="Badalamenti J.P."/>
            <person name="Herman A."/>
            <person name="Mangelson H."/>
            <person name="Liachko I."/>
            <person name="Sullivan S."/>
            <person name="Sone E.D."/>
            <person name="Koren S."/>
            <person name="Silverstein K.A.T."/>
            <person name="Beckman K.B."/>
            <person name="Gohl D.M."/>
        </authorList>
    </citation>
    <scope>NUCLEOTIDE SEQUENCE</scope>
    <source>
        <strain evidence="3">Duluth1</strain>
        <tissue evidence="3">Whole animal</tissue>
    </source>
</reference>
<dbReference type="InterPro" id="IPR017946">
    <property type="entry name" value="PLC-like_Pdiesterase_TIM-brl"/>
</dbReference>
<evidence type="ECO:0000313" key="3">
    <source>
        <dbReference type="EMBL" id="KAH3799477.1"/>
    </source>
</evidence>
<dbReference type="PROSITE" id="PS51704">
    <property type="entry name" value="GP_PDE"/>
    <property type="match status" value="1"/>
</dbReference>
<keyword evidence="4" id="KW-1185">Reference proteome</keyword>
<dbReference type="Proteomes" id="UP000828390">
    <property type="component" value="Unassembled WGS sequence"/>
</dbReference>
<accession>A0A9D4J906</accession>